<sequence>MTQADGVDAALTRVAREEGGRLLALLADRLGDLDLAHDCLQEAYATAASSWTQGVPDAPEGWVYVVARNAGIDRLRREAVADRRLASQARVLGAGVARDERAEPEVDPAEWAAELDDAGDEQLRLLLLCCHPALSRDTQVALTLRLAGGLTTEEVAASLLIPEATVQQRIVRAKRKIRAARIPLTLPADLAERADLLATVLGLLFNEGYLAHAASAEALTRVELADQAIRLTATAADSLPDHPELAGLLALQLFHRSREDARVDAHGRLVRLADQDRALWDRTMIRRGYAVLGRALAMRNLGPWQIQALIAAEHTRDPIDWERIVRYHDLLLEQAPGPVARLARAVAWAEVHGPTAGLAQIDEIEGLDGYHLLHAARADLLERAGDRAGAQAEWDQAVALASNPAELDYLRHRRDAIRIAEAPRDPLRSRDLSPPTTELDV</sequence>
<proteinExistence type="inferred from homology"/>
<dbReference type="InterPro" id="IPR036388">
    <property type="entry name" value="WH-like_DNA-bd_sf"/>
</dbReference>
<evidence type="ECO:0000256" key="1">
    <source>
        <dbReference type="ARBA" id="ARBA00010641"/>
    </source>
</evidence>
<dbReference type="SUPFAM" id="SSF88946">
    <property type="entry name" value="Sigma2 domain of RNA polymerase sigma factors"/>
    <property type="match status" value="1"/>
</dbReference>
<keyword evidence="4" id="KW-0804">Transcription</keyword>
<dbReference type="Pfam" id="PF04542">
    <property type="entry name" value="Sigma70_r2"/>
    <property type="match status" value="1"/>
</dbReference>
<keyword evidence="3" id="KW-0731">Sigma factor</keyword>
<gene>
    <name evidence="6" type="ORF">QQX04_04520</name>
</gene>
<dbReference type="Gene3D" id="1.10.10.10">
    <property type="entry name" value="Winged helix-like DNA-binding domain superfamily/Winged helix DNA-binding domain"/>
    <property type="match status" value="1"/>
</dbReference>
<dbReference type="InterPro" id="IPR013324">
    <property type="entry name" value="RNA_pol_sigma_r3/r4-like"/>
</dbReference>
<dbReference type="PROSITE" id="PS00622">
    <property type="entry name" value="HTH_LUXR_1"/>
    <property type="match status" value="1"/>
</dbReference>
<name>A0ABT8FZD7_9MICO</name>
<dbReference type="PANTHER" id="PTHR47756">
    <property type="entry name" value="BLL6612 PROTEIN-RELATED"/>
    <property type="match status" value="1"/>
</dbReference>
<dbReference type="InterPro" id="IPR046531">
    <property type="entry name" value="DUF6596"/>
</dbReference>
<dbReference type="NCBIfam" id="TIGR02937">
    <property type="entry name" value="sigma70-ECF"/>
    <property type="match status" value="1"/>
</dbReference>
<evidence type="ECO:0000256" key="3">
    <source>
        <dbReference type="ARBA" id="ARBA00023082"/>
    </source>
</evidence>
<reference evidence="6" key="1">
    <citation type="submission" date="2023-06" db="EMBL/GenBank/DDBJ databases">
        <title>SYSU T00b26.</title>
        <authorList>
            <person name="Gao L."/>
            <person name="Fang B.-Z."/>
            <person name="Li W.-J."/>
        </authorList>
    </citation>
    <scope>NUCLEOTIDE SEQUENCE</scope>
    <source>
        <strain evidence="6">SYSU T00b26</strain>
    </source>
</reference>
<dbReference type="EMBL" id="JAUHPV010000002">
    <property type="protein sequence ID" value="MDN4472255.1"/>
    <property type="molecule type" value="Genomic_DNA"/>
</dbReference>
<comment type="similarity">
    <text evidence="1">Belongs to the sigma-70 factor family. ECF subfamily.</text>
</comment>
<evidence type="ECO:0000313" key="6">
    <source>
        <dbReference type="EMBL" id="MDN4472255.1"/>
    </source>
</evidence>
<dbReference type="InterPro" id="IPR014284">
    <property type="entry name" value="RNA_pol_sigma-70_dom"/>
</dbReference>
<comment type="caution">
    <text evidence="6">The sequence shown here is derived from an EMBL/GenBank/DDBJ whole genome shotgun (WGS) entry which is preliminary data.</text>
</comment>
<dbReference type="InterPro" id="IPR007627">
    <property type="entry name" value="RNA_pol_sigma70_r2"/>
</dbReference>
<evidence type="ECO:0000256" key="4">
    <source>
        <dbReference type="ARBA" id="ARBA00023163"/>
    </source>
</evidence>
<evidence type="ECO:0000259" key="5">
    <source>
        <dbReference type="PROSITE" id="PS00622"/>
    </source>
</evidence>
<dbReference type="RefSeq" id="WP_301126954.1">
    <property type="nucleotide sequence ID" value="NZ_JAUHPV010000002.1"/>
</dbReference>
<dbReference type="Pfam" id="PF20239">
    <property type="entry name" value="DUF6596"/>
    <property type="match status" value="1"/>
</dbReference>
<dbReference type="Gene3D" id="1.10.1740.10">
    <property type="match status" value="1"/>
</dbReference>
<dbReference type="Pfam" id="PF08281">
    <property type="entry name" value="Sigma70_r4_2"/>
    <property type="match status" value="1"/>
</dbReference>
<protein>
    <submittedName>
        <fullName evidence="6">Sigma-70 family RNA polymerase sigma factor</fullName>
    </submittedName>
</protein>
<dbReference type="InterPro" id="IPR013325">
    <property type="entry name" value="RNA_pol_sigma_r2"/>
</dbReference>
<keyword evidence="2" id="KW-0805">Transcription regulation</keyword>
<organism evidence="6 7">
    <name type="scientific">Demequina zhanjiangensis</name>
    <dbReference type="NCBI Taxonomy" id="3051659"/>
    <lineage>
        <taxon>Bacteria</taxon>
        <taxon>Bacillati</taxon>
        <taxon>Actinomycetota</taxon>
        <taxon>Actinomycetes</taxon>
        <taxon>Micrococcales</taxon>
        <taxon>Demequinaceae</taxon>
        <taxon>Demequina</taxon>
    </lineage>
</organism>
<dbReference type="InterPro" id="IPR013249">
    <property type="entry name" value="RNA_pol_sigma70_r4_t2"/>
</dbReference>
<dbReference type="Proteomes" id="UP001172738">
    <property type="component" value="Unassembled WGS sequence"/>
</dbReference>
<keyword evidence="7" id="KW-1185">Reference proteome</keyword>
<evidence type="ECO:0000313" key="7">
    <source>
        <dbReference type="Proteomes" id="UP001172738"/>
    </source>
</evidence>
<dbReference type="InterPro" id="IPR000792">
    <property type="entry name" value="Tscrpt_reg_LuxR_C"/>
</dbReference>
<dbReference type="PANTHER" id="PTHR47756:SF2">
    <property type="entry name" value="BLL6612 PROTEIN"/>
    <property type="match status" value="1"/>
</dbReference>
<feature type="domain" description="HTH luxR-type" evidence="5">
    <location>
        <begin position="149"/>
        <end position="176"/>
    </location>
</feature>
<accession>A0ABT8FZD7</accession>
<dbReference type="SUPFAM" id="SSF88659">
    <property type="entry name" value="Sigma3 and sigma4 domains of RNA polymerase sigma factors"/>
    <property type="match status" value="1"/>
</dbReference>
<evidence type="ECO:0000256" key="2">
    <source>
        <dbReference type="ARBA" id="ARBA00023015"/>
    </source>
</evidence>